<dbReference type="AlphaFoldDB" id="A0A317KUF8"/>
<comment type="caution">
    <text evidence="2">The sequence shown here is derived from an EMBL/GenBank/DDBJ whole genome shotgun (WGS) entry which is preliminary data.</text>
</comment>
<dbReference type="RefSeq" id="WP_109985625.1">
    <property type="nucleotide sequence ID" value="NZ_QGTD01000020.1"/>
</dbReference>
<name>A0A317KUF8_9BACI</name>
<dbReference type="CDD" id="cd08563">
    <property type="entry name" value="GDPD_TtGDE_like"/>
    <property type="match status" value="1"/>
</dbReference>
<protein>
    <submittedName>
        <fullName evidence="2">Glycerophosphodiester phosphodiesterase</fullName>
    </submittedName>
</protein>
<dbReference type="Pfam" id="PF03009">
    <property type="entry name" value="GDPD"/>
    <property type="match status" value="1"/>
</dbReference>
<dbReference type="PANTHER" id="PTHR46211:SF1">
    <property type="entry name" value="GLYCEROPHOSPHODIESTER PHOSPHODIESTERASE, CYTOPLASMIC"/>
    <property type="match status" value="1"/>
</dbReference>
<evidence type="ECO:0000313" key="2">
    <source>
        <dbReference type="EMBL" id="PWU66923.1"/>
    </source>
</evidence>
<dbReference type="InterPro" id="IPR017946">
    <property type="entry name" value="PLC-like_Pdiesterase_TIM-brl"/>
</dbReference>
<dbReference type="InterPro" id="IPR030395">
    <property type="entry name" value="GP_PDE_dom"/>
</dbReference>
<accession>A0A317KUF8</accession>
<evidence type="ECO:0000313" key="3">
    <source>
        <dbReference type="Proteomes" id="UP000245624"/>
    </source>
</evidence>
<dbReference type="OrthoDB" id="384721at2"/>
<dbReference type="PROSITE" id="PS51704">
    <property type="entry name" value="GP_PDE"/>
    <property type="match status" value="1"/>
</dbReference>
<proteinExistence type="predicted"/>
<dbReference type="SUPFAM" id="SSF51695">
    <property type="entry name" value="PLC-like phosphodiesterases"/>
    <property type="match status" value="1"/>
</dbReference>
<dbReference type="GO" id="GO:0008081">
    <property type="term" value="F:phosphoric diester hydrolase activity"/>
    <property type="evidence" value="ECO:0007669"/>
    <property type="project" value="InterPro"/>
</dbReference>
<keyword evidence="3" id="KW-1185">Reference proteome</keyword>
<reference evidence="2 3" key="1">
    <citation type="submission" date="2018-05" db="EMBL/GenBank/DDBJ databases">
        <title>Genomic analysis of Gracilibacillus dipsosauri DD1 reveals novel features of a salt-tolerant amylase.</title>
        <authorList>
            <person name="Deutch C.E."/>
            <person name="Yang S."/>
        </authorList>
    </citation>
    <scope>NUCLEOTIDE SEQUENCE [LARGE SCALE GENOMIC DNA]</scope>
    <source>
        <strain evidence="2 3">DD1</strain>
    </source>
</reference>
<dbReference type="GO" id="GO:0006629">
    <property type="term" value="P:lipid metabolic process"/>
    <property type="evidence" value="ECO:0007669"/>
    <property type="project" value="InterPro"/>
</dbReference>
<evidence type="ECO:0000259" key="1">
    <source>
        <dbReference type="PROSITE" id="PS51704"/>
    </source>
</evidence>
<dbReference type="Proteomes" id="UP000245624">
    <property type="component" value="Unassembled WGS sequence"/>
</dbReference>
<dbReference type="EMBL" id="QGTD01000020">
    <property type="protein sequence ID" value="PWU66923.1"/>
    <property type="molecule type" value="Genomic_DNA"/>
</dbReference>
<organism evidence="2 3">
    <name type="scientific">Gracilibacillus dipsosauri</name>
    <dbReference type="NCBI Taxonomy" id="178340"/>
    <lineage>
        <taxon>Bacteria</taxon>
        <taxon>Bacillati</taxon>
        <taxon>Bacillota</taxon>
        <taxon>Bacilli</taxon>
        <taxon>Bacillales</taxon>
        <taxon>Bacillaceae</taxon>
        <taxon>Gracilibacillus</taxon>
    </lineage>
</organism>
<sequence>MTKIYGHRGSKGEYPENTLLSFQKALNDEVEGLELDVHMTRDGEIVVIHDETLDRTTDGSGYIKDLELGYIKTVSAGSKFDHFENYHSSWDNEKVPTLEEVLQLITGKNIELNIELKTSIITYSGLEEKLLSIVNRWNSDAKIVYSSFHLPSLVRLKNTDPSVNIAWLLHAPISNPKDYIETFELEALHVEKDLILSSLYNPFHTVSEYVRVWTVNEEDEMKKLIDLGVNSIITDYPQKAVNVRIK</sequence>
<dbReference type="Gene3D" id="3.20.20.190">
    <property type="entry name" value="Phosphatidylinositol (PI) phosphodiesterase"/>
    <property type="match status" value="1"/>
</dbReference>
<gene>
    <name evidence="2" type="ORF">DLJ74_18860</name>
</gene>
<dbReference type="PANTHER" id="PTHR46211">
    <property type="entry name" value="GLYCEROPHOSPHORYL DIESTER PHOSPHODIESTERASE"/>
    <property type="match status" value="1"/>
</dbReference>
<feature type="domain" description="GP-PDE" evidence="1">
    <location>
        <begin position="2"/>
        <end position="244"/>
    </location>
</feature>